<dbReference type="OrthoDB" id="9764015at2"/>
<reference evidence="2 3" key="1">
    <citation type="submission" date="2015-09" db="EMBL/GenBank/DDBJ databases">
        <authorList>
            <consortium name="Pathogen Informatics"/>
        </authorList>
    </citation>
    <scope>NUCLEOTIDE SEQUENCE [LARGE SCALE GENOMIC DNA]</scope>
    <source>
        <strain evidence="2 3">2789STDY5834968</strain>
    </source>
</reference>
<name>A0A173UPP5_9FIRM</name>
<proteinExistence type="predicted"/>
<protein>
    <submittedName>
        <fullName evidence="2">Putative virion core protein (Lumpy skin disease virus)</fullName>
    </submittedName>
</protein>
<dbReference type="AlphaFoldDB" id="A0A173UPP5"/>
<feature type="domain" description="SPFH" evidence="1">
    <location>
        <begin position="52"/>
        <end position="265"/>
    </location>
</feature>
<dbReference type="PANTHER" id="PTHR37826:SF2">
    <property type="entry name" value="ZINC-RIBBON DOMAIN-CONTAINING PROTEIN"/>
    <property type="match status" value="1"/>
</dbReference>
<dbReference type="InterPro" id="IPR033880">
    <property type="entry name" value="SPFH_YdjI"/>
</dbReference>
<dbReference type="CDD" id="cd03408">
    <property type="entry name" value="SPFH_like_u1"/>
    <property type="match status" value="1"/>
</dbReference>
<evidence type="ECO:0000313" key="2">
    <source>
        <dbReference type="EMBL" id="CUN17012.1"/>
    </source>
</evidence>
<dbReference type="EMBL" id="CYXM01000011">
    <property type="protein sequence ID" value="CUN17012.1"/>
    <property type="molecule type" value="Genomic_DNA"/>
</dbReference>
<dbReference type="Proteomes" id="UP000095673">
    <property type="component" value="Unassembled WGS sequence"/>
</dbReference>
<dbReference type="Pfam" id="PF13421">
    <property type="entry name" value="Band_7_1"/>
    <property type="match status" value="1"/>
</dbReference>
<organism evidence="2 3">
    <name type="scientific">Agathobacter rectalis</name>
    <dbReference type="NCBI Taxonomy" id="39491"/>
    <lineage>
        <taxon>Bacteria</taxon>
        <taxon>Bacillati</taxon>
        <taxon>Bacillota</taxon>
        <taxon>Clostridia</taxon>
        <taxon>Lachnospirales</taxon>
        <taxon>Lachnospiraceae</taxon>
        <taxon>Agathobacter</taxon>
    </lineage>
</organism>
<dbReference type="PANTHER" id="PTHR37826">
    <property type="entry name" value="FLOTILLIN BAND_7_5 DOMAIN PROTEIN"/>
    <property type="match status" value="1"/>
</dbReference>
<evidence type="ECO:0000313" key="3">
    <source>
        <dbReference type="Proteomes" id="UP000095673"/>
    </source>
</evidence>
<dbReference type="RefSeq" id="WP_055238358.1">
    <property type="nucleotide sequence ID" value="NZ_CYXM01000011.1"/>
</dbReference>
<accession>A0A173UPP5</accession>
<evidence type="ECO:0000259" key="1">
    <source>
        <dbReference type="Pfam" id="PF13421"/>
    </source>
</evidence>
<gene>
    <name evidence="2" type="ORF">ERS852580_02316</name>
</gene>
<sequence length="433" mass="47080">MGIIKAVKQAIGGGFADTWQEVIEPDNIGDQTVYARGVLVNRGQNKKGSDDIVSNGSIIHVYDNQFMILVDGGKIVDYTAEPGYYKVSNSSMPSLFNGQFGDSLKETFDRVRFGGQTPQSQKVYYINLQEIKGIKFGTRNPINYYDTFYNAELFLRAHGTYSIKIVNPLQFYAEAIPKNMDHVEITDINEQYLSEFLEALQSAINQMSADGTRISFVTSKASELGRYMAKCLDESWNQMRGMEVQSVGIASLSYDDKSQELINTRNEGAMLSDPSIAQGYMVKNMSEGVKNAGSNSGGAMQGFMGVGMGMSTMGNMMNGFTQMAQNNRSAGMNAPGNGAAGMAAGVASGATQQEDASGWTCECGQKNTGKFCSNCGKPMPQEITEWTCECGQKNTGKFCTNCGKPLPVNTEWTCECGQKNTGKFCSNCGKPRA</sequence>